<evidence type="ECO:0000313" key="2">
    <source>
        <dbReference type="Proteomes" id="UP000319576"/>
    </source>
</evidence>
<reference evidence="1 2" key="1">
    <citation type="submission" date="2019-02" db="EMBL/GenBank/DDBJ databases">
        <title>Deep-cultivation of Planctomycetes and their phenomic and genomic characterization uncovers novel biology.</title>
        <authorList>
            <person name="Wiegand S."/>
            <person name="Jogler M."/>
            <person name="Boedeker C."/>
            <person name="Pinto D."/>
            <person name="Vollmers J."/>
            <person name="Rivas-Marin E."/>
            <person name="Kohn T."/>
            <person name="Peeters S.H."/>
            <person name="Heuer A."/>
            <person name="Rast P."/>
            <person name="Oberbeckmann S."/>
            <person name="Bunk B."/>
            <person name="Jeske O."/>
            <person name="Meyerdierks A."/>
            <person name="Storesund J.E."/>
            <person name="Kallscheuer N."/>
            <person name="Luecker S."/>
            <person name="Lage O.M."/>
            <person name="Pohl T."/>
            <person name="Merkel B.J."/>
            <person name="Hornburger P."/>
            <person name="Mueller R.-W."/>
            <person name="Bruemmer F."/>
            <person name="Labrenz M."/>
            <person name="Spormann A.M."/>
            <person name="Op den Camp H."/>
            <person name="Overmann J."/>
            <person name="Amann R."/>
            <person name="Jetten M.S.M."/>
            <person name="Mascher T."/>
            <person name="Medema M.H."/>
            <person name="Devos D.P."/>
            <person name="Kaster A.-K."/>
            <person name="Ovreas L."/>
            <person name="Rohde M."/>
            <person name="Galperin M.Y."/>
            <person name="Jogler C."/>
        </authorList>
    </citation>
    <scope>NUCLEOTIDE SEQUENCE [LARGE SCALE GENOMIC DNA]</scope>
    <source>
        <strain evidence="1 2">ETA_A1</strain>
    </source>
</reference>
<gene>
    <name evidence="1" type="ORF">ETAA1_43570</name>
</gene>
<name>A0A517XXZ3_9BACT</name>
<dbReference type="KEGG" id="uli:ETAA1_43570"/>
<organism evidence="1 2">
    <name type="scientific">Urbifossiella limnaea</name>
    <dbReference type="NCBI Taxonomy" id="2528023"/>
    <lineage>
        <taxon>Bacteria</taxon>
        <taxon>Pseudomonadati</taxon>
        <taxon>Planctomycetota</taxon>
        <taxon>Planctomycetia</taxon>
        <taxon>Gemmatales</taxon>
        <taxon>Gemmataceae</taxon>
        <taxon>Urbifossiella</taxon>
    </lineage>
</organism>
<dbReference type="Proteomes" id="UP000319576">
    <property type="component" value="Chromosome"/>
</dbReference>
<accession>A0A517XXZ3</accession>
<sequence length="30" mass="3373">MDFAWLAVVTVFFASSYHLIRLLTSLQGEG</sequence>
<keyword evidence="2" id="KW-1185">Reference proteome</keyword>
<dbReference type="AlphaFoldDB" id="A0A517XXZ3"/>
<proteinExistence type="predicted"/>
<dbReference type="EMBL" id="CP036273">
    <property type="protein sequence ID" value="QDU22377.1"/>
    <property type="molecule type" value="Genomic_DNA"/>
</dbReference>
<protein>
    <submittedName>
        <fullName evidence="1">Uncharacterized protein</fullName>
    </submittedName>
</protein>
<evidence type="ECO:0000313" key="1">
    <source>
        <dbReference type="EMBL" id="QDU22377.1"/>
    </source>
</evidence>